<reference evidence="1" key="1">
    <citation type="submission" date="2018-05" db="EMBL/GenBank/DDBJ databases">
        <authorList>
            <person name="Lanie J.A."/>
            <person name="Ng W.-L."/>
            <person name="Kazmierczak K.M."/>
            <person name="Andrzejewski T.M."/>
            <person name="Davidsen T.M."/>
            <person name="Wayne K.J."/>
            <person name="Tettelin H."/>
            <person name="Glass J.I."/>
            <person name="Rusch D."/>
            <person name="Podicherti R."/>
            <person name="Tsui H.-C.T."/>
            <person name="Winkler M.E."/>
        </authorList>
    </citation>
    <scope>NUCLEOTIDE SEQUENCE</scope>
</reference>
<dbReference type="EMBL" id="UINC01171507">
    <property type="protein sequence ID" value="SVD76103.1"/>
    <property type="molecule type" value="Genomic_DNA"/>
</dbReference>
<accession>A0A382XYP5</accession>
<gene>
    <name evidence="1" type="ORF">METZ01_LOCUS428957</name>
</gene>
<organism evidence="1">
    <name type="scientific">marine metagenome</name>
    <dbReference type="NCBI Taxonomy" id="408172"/>
    <lineage>
        <taxon>unclassified sequences</taxon>
        <taxon>metagenomes</taxon>
        <taxon>ecological metagenomes</taxon>
    </lineage>
</organism>
<dbReference type="AlphaFoldDB" id="A0A382XYP5"/>
<proteinExistence type="predicted"/>
<sequence length="31" mass="3596">LVRISQSRMASSRQNPLQELAEYFGESKRTL</sequence>
<evidence type="ECO:0000313" key="1">
    <source>
        <dbReference type="EMBL" id="SVD76103.1"/>
    </source>
</evidence>
<name>A0A382XYP5_9ZZZZ</name>
<feature type="non-terminal residue" evidence="1">
    <location>
        <position position="1"/>
    </location>
</feature>
<protein>
    <submittedName>
        <fullName evidence="1">Uncharacterized protein</fullName>
    </submittedName>
</protein>
<feature type="non-terminal residue" evidence="1">
    <location>
        <position position="31"/>
    </location>
</feature>